<keyword evidence="1" id="KW-0520">NAD</keyword>
<name>A0AAD7LPF5_QUISA</name>
<evidence type="ECO:0000259" key="2">
    <source>
        <dbReference type="PROSITE" id="PS50104"/>
    </source>
</evidence>
<evidence type="ECO:0000313" key="4">
    <source>
        <dbReference type="Proteomes" id="UP001163823"/>
    </source>
</evidence>
<dbReference type="EMBL" id="JARAOO010000007">
    <property type="protein sequence ID" value="KAJ7961788.1"/>
    <property type="molecule type" value="Genomic_DNA"/>
</dbReference>
<dbReference type="KEGG" id="qsa:O6P43_017094"/>
<dbReference type="InterPro" id="IPR035897">
    <property type="entry name" value="Toll_tir_struct_dom_sf"/>
</dbReference>
<dbReference type="Gene3D" id="3.40.50.10140">
    <property type="entry name" value="Toll/interleukin-1 receptor homology (TIR) domain"/>
    <property type="match status" value="1"/>
</dbReference>
<protein>
    <submittedName>
        <fullName evidence="3">TIR disease resistance protein</fullName>
    </submittedName>
</protein>
<sequence length="193" mass="22172">MKTQQSTTRGIDTRNSFTGASLSALSNAGINTFIDDSDLPRGKDIELRLLQAIEGSRVSLIVFSIHYADSRWCLDELKKIMECRRTANQVVLPIFYKVELSDVQNRLVVLLKHLRKMKNISCLKCQVAGERSLKLQTYRVGIWQTSNLPFLYQSDNRSIVSKVSIMESFLEWEKNIQKKVGGFSLWYKQGYIN</sequence>
<dbReference type="GO" id="GO:0007165">
    <property type="term" value="P:signal transduction"/>
    <property type="evidence" value="ECO:0007669"/>
    <property type="project" value="InterPro"/>
</dbReference>
<comment type="caution">
    <text evidence="3">The sequence shown here is derived from an EMBL/GenBank/DDBJ whole genome shotgun (WGS) entry which is preliminary data.</text>
</comment>
<accession>A0AAD7LPF5</accession>
<dbReference type="Pfam" id="PF01582">
    <property type="entry name" value="TIR"/>
    <property type="match status" value="1"/>
</dbReference>
<dbReference type="PANTHER" id="PTHR32009">
    <property type="entry name" value="TMV RESISTANCE PROTEIN N-LIKE"/>
    <property type="match status" value="1"/>
</dbReference>
<dbReference type="InterPro" id="IPR000157">
    <property type="entry name" value="TIR_dom"/>
</dbReference>
<dbReference type="PROSITE" id="PS50104">
    <property type="entry name" value="TIR"/>
    <property type="match status" value="1"/>
</dbReference>
<keyword evidence="4" id="KW-1185">Reference proteome</keyword>
<dbReference type="AlphaFoldDB" id="A0AAD7LPF5"/>
<proteinExistence type="predicted"/>
<dbReference type="SUPFAM" id="SSF52200">
    <property type="entry name" value="Toll/Interleukin receptor TIR domain"/>
    <property type="match status" value="1"/>
</dbReference>
<reference evidence="3" key="1">
    <citation type="journal article" date="2023" name="Science">
        <title>Elucidation of the pathway for biosynthesis of saponin adjuvants from the soapbark tree.</title>
        <authorList>
            <person name="Reed J."/>
            <person name="Orme A."/>
            <person name="El-Demerdash A."/>
            <person name="Owen C."/>
            <person name="Martin L.B.B."/>
            <person name="Misra R.C."/>
            <person name="Kikuchi S."/>
            <person name="Rejzek M."/>
            <person name="Martin A.C."/>
            <person name="Harkess A."/>
            <person name="Leebens-Mack J."/>
            <person name="Louveau T."/>
            <person name="Stephenson M.J."/>
            <person name="Osbourn A."/>
        </authorList>
    </citation>
    <scope>NUCLEOTIDE SEQUENCE</scope>
    <source>
        <strain evidence="3">S10</strain>
    </source>
</reference>
<evidence type="ECO:0000256" key="1">
    <source>
        <dbReference type="ARBA" id="ARBA00023027"/>
    </source>
</evidence>
<feature type="domain" description="TIR" evidence="2">
    <location>
        <begin position="1"/>
        <end position="137"/>
    </location>
</feature>
<dbReference type="PANTHER" id="PTHR32009:SF160">
    <property type="entry name" value="DISEASE RESISTANCE PROTEIN (TIR-NBS-LRR CLASS)"/>
    <property type="match status" value="1"/>
</dbReference>
<evidence type="ECO:0000313" key="3">
    <source>
        <dbReference type="EMBL" id="KAJ7961788.1"/>
    </source>
</evidence>
<organism evidence="3 4">
    <name type="scientific">Quillaja saponaria</name>
    <name type="common">Soap bark tree</name>
    <dbReference type="NCBI Taxonomy" id="32244"/>
    <lineage>
        <taxon>Eukaryota</taxon>
        <taxon>Viridiplantae</taxon>
        <taxon>Streptophyta</taxon>
        <taxon>Embryophyta</taxon>
        <taxon>Tracheophyta</taxon>
        <taxon>Spermatophyta</taxon>
        <taxon>Magnoliopsida</taxon>
        <taxon>eudicotyledons</taxon>
        <taxon>Gunneridae</taxon>
        <taxon>Pentapetalae</taxon>
        <taxon>rosids</taxon>
        <taxon>fabids</taxon>
        <taxon>Fabales</taxon>
        <taxon>Quillajaceae</taxon>
        <taxon>Quillaja</taxon>
    </lineage>
</organism>
<gene>
    <name evidence="3" type="ORF">O6P43_017094</name>
</gene>
<dbReference type="Proteomes" id="UP001163823">
    <property type="component" value="Chromosome 7"/>
</dbReference>
<dbReference type="SMART" id="SM00255">
    <property type="entry name" value="TIR"/>
    <property type="match status" value="1"/>
</dbReference>